<evidence type="ECO:0000313" key="2">
    <source>
        <dbReference type="EMBL" id="KAG5646127.1"/>
    </source>
</evidence>
<reference evidence="2" key="1">
    <citation type="submission" date="2020-07" db="EMBL/GenBank/DDBJ databases">
        <authorList>
            <person name="Nieuwenhuis M."/>
            <person name="Van De Peppel L.J.J."/>
        </authorList>
    </citation>
    <scope>NUCLEOTIDE SEQUENCE</scope>
    <source>
        <strain evidence="2">AP01</strain>
        <tissue evidence="2">Mycelium</tissue>
    </source>
</reference>
<dbReference type="Proteomes" id="UP000775547">
    <property type="component" value="Unassembled WGS sequence"/>
</dbReference>
<proteinExistence type="predicted"/>
<dbReference type="EMBL" id="JABCKV010000026">
    <property type="protein sequence ID" value="KAG5646127.1"/>
    <property type="molecule type" value="Genomic_DNA"/>
</dbReference>
<keyword evidence="3" id="KW-1185">Reference proteome</keyword>
<dbReference type="AlphaFoldDB" id="A0A9P7G8Q7"/>
<comment type="caution">
    <text evidence="2">The sequence shown here is derived from an EMBL/GenBank/DDBJ whole genome shotgun (WGS) entry which is preliminary data.</text>
</comment>
<reference evidence="2" key="2">
    <citation type="submission" date="2021-10" db="EMBL/GenBank/DDBJ databases">
        <title>Phylogenomics reveals ancestral predisposition of the termite-cultivated fungus Termitomyces towards a domesticated lifestyle.</title>
        <authorList>
            <person name="Auxier B."/>
            <person name="Grum-Grzhimaylo A."/>
            <person name="Cardenas M.E."/>
            <person name="Lodge J.D."/>
            <person name="Laessoe T."/>
            <person name="Pedersen O."/>
            <person name="Smith M.E."/>
            <person name="Kuyper T.W."/>
            <person name="Franco-Molano E.A."/>
            <person name="Baroni T.J."/>
            <person name="Aanen D.K."/>
        </authorList>
    </citation>
    <scope>NUCLEOTIDE SEQUENCE</scope>
    <source>
        <strain evidence="2">AP01</strain>
        <tissue evidence="2">Mycelium</tissue>
    </source>
</reference>
<dbReference type="OrthoDB" id="3063716at2759"/>
<feature type="region of interest" description="Disordered" evidence="1">
    <location>
        <begin position="208"/>
        <end position="241"/>
    </location>
</feature>
<evidence type="ECO:0000256" key="1">
    <source>
        <dbReference type="SAM" id="MobiDB-lite"/>
    </source>
</evidence>
<accession>A0A9P7G8Q7</accession>
<organism evidence="2 3">
    <name type="scientific">Asterophora parasitica</name>
    <dbReference type="NCBI Taxonomy" id="117018"/>
    <lineage>
        <taxon>Eukaryota</taxon>
        <taxon>Fungi</taxon>
        <taxon>Dikarya</taxon>
        <taxon>Basidiomycota</taxon>
        <taxon>Agaricomycotina</taxon>
        <taxon>Agaricomycetes</taxon>
        <taxon>Agaricomycetidae</taxon>
        <taxon>Agaricales</taxon>
        <taxon>Tricholomatineae</taxon>
        <taxon>Lyophyllaceae</taxon>
        <taxon>Asterophora</taxon>
    </lineage>
</organism>
<protein>
    <submittedName>
        <fullName evidence="2">Uncharacterized protein</fullName>
    </submittedName>
</protein>
<feature type="compositionally biased region" description="Basic residues" evidence="1">
    <location>
        <begin position="216"/>
        <end position="225"/>
    </location>
</feature>
<sequence>MSAIVSRKDIFAEEDESYSDREPLDPKSALIDQLHDLIFKSLGSTSVVEQPSRKRQKIQINLPPSTEEEEEEPICARFLVVLYLVLFKCPNHLHHLCQTREPETEDNKTQAVLRKERAQATAVDASHILEESRMPIPPPLNATRKFTTVKATNLSILPPAIVLLEHSKSPRSTRPPVPAADLRQHPYNNGSVPTVDTLAKCPVIPVVSTSSSPVTTKRKRRRRVASRKERPPPAFWRPNPAVGGKSLGYGMGFPCSVNALLTGSDAHAGYDRDGMRTCRYPESWTH</sequence>
<feature type="region of interest" description="Disordered" evidence="1">
    <location>
        <begin position="168"/>
        <end position="188"/>
    </location>
</feature>
<evidence type="ECO:0000313" key="3">
    <source>
        <dbReference type="Proteomes" id="UP000775547"/>
    </source>
</evidence>
<name>A0A9P7G8Q7_9AGAR</name>
<gene>
    <name evidence="2" type="ORF">DXG03_004366</name>
</gene>